<protein>
    <submittedName>
        <fullName evidence="1">Uncharacterized protein</fullName>
    </submittedName>
</protein>
<proteinExistence type="predicted"/>
<organism evidence="1 2">
    <name type="scientific">Necator americanus</name>
    <name type="common">Human hookworm</name>
    <dbReference type="NCBI Taxonomy" id="51031"/>
    <lineage>
        <taxon>Eukaryota</taxon>
        <taxon>Metazoa</taxon>
        <taxon>Ecdysozoa</taxon>
        <taxon>Nematoda</taxon>
        <taxon>Chromadorea</taxon>
        <taxon>Rhabditida</taxon>
        <taxon>Rhabditina</taxon>
        <taxon>Rhabditomorpha</taxon>
        <taxon>Strongyloidea</taxon>
        <taxon>Ancylostomatidae</taxon>
        <taxon>Bunostominae</taxon>
        <taxon>Necator</taxon>
    </lineage>
</organism>
<evidence type="ECO:0000313" key="2">
    <source>
        <dbReference type="Proteomes" id="UP001303046"/>
    </source>
</evidence>
<dbReference type="PANTHER" id="PTHR35179:SF2">
    <property type="entry name" value="START DOMAIN-CONTAINING PROTEIN"/>
    <property type="match status" value="1"/>
</dbReference>
<name>A0ABR1CBP4_NECAM</name>
<sequence>MSVKNSTLPDYGTIKFEHLKIILSIPGMPVESFFWPGGKLPQDHGIVIYDVNHLKVRDGSLDAAIIAAKLLSEKKKKPINFGQFDFITDAVNLQKLFAFCQKVKNPLVTSTISSRALIIGHVAETSTFGKPNSPKA</sequence>
<reference evidence="1 2" key="1">
    <citation type="submission" date="2023-08" db="EMBL/GenBank/DDBJ databases">
        <title>A Necator americanus chromosomal reference genome.</title>
        <authorList>
            <person name="Ilik V."/>
            <person name="Petrzelkova K.J."/>
            <person name="Pardy F."/>
            <person name="Fuh T."/>
            <person name="Niatou-Singa F.S."/>
            <person name="Gouil Q."/>
            <person name="Baker L."/>
            <person name="Ritchie M.E."/>
            <person name="Jex A.R."/>
            <person name="Gazzola D."/>
            <person name="Li H."/>
            <person name="Toshio Fujiwara R."/>
            <person name="Zhan B."/>
            <person name="Aroian R.V."/>
            <person name="Pafco B."/>
            <person name="Schwarz E.M."/>
        </authorList>
    </citation>
    <scope>NUCLEOTIDE SEQUENCE [LARGE SCALE GENOMIC DNA]</scope>
    <source>
        <strain evidence="1 2">Aroian</strain>
        <tissue evidence="1">Whole animal</tissue>
    </source>
</reference>
<dbReference type="EMBL" id="JAVFWL010000002">
    <property type="protein sequence ID" value="KAK6735909.1"/>
    <property type="molecule type" value="Genomic_DNA"/>
</dbReference>
<evidence type="ECO:0000313" key="1">
    <source>
        <dbReference type="EMBL" id="KAK6735909.1"/>
    </source>
</evidence>
<keyword evidence="2" id="KW-1185">Reference proteome</keyword>
<gene>
    <name evidence="1" type="primary">Necator_chrII.g6682</name>
    <name evidence="1" type="ORF">RB195_018889</name>
</gene>
<dbReference type="PANTHER" id="PTHR35179">
    <property type="entry name" value="PROTEIN CBG02620"/>
    <property type="match status" value="1"/>
</dbReference>
<accession>A0ABR1CBP4</accession>
<dbReference type="Proteomes" id="UP001303046">
    <property type="component" value="Unassembled WGS sequence"/>
</dbReference>
<comment type="caution">
    <text evidence="1">The sequence shown here is derived from an EMBL/GenBank/DDBJ whole genome shotgun (WGS) entry which is preliminary data.</text>
</comment>